<sequence>MRLIYHGLGALFAFLVCSETYSAEYIGLKVLNGRTTLIDPSGKPFFAHGVNHIGKNGQGAGRDAVSEACKALGFNAYGYGCPEALRDDMPYLESWNELIPMSMHRPASVFSYRDVFDPAVIEDIRSQIKKTCDANRENTNLIGYLWTDLAAWTPKNNHKTDFVAFMRELPADAPGRKAYENFAEKNQGNEAAFIRQIARQYFSVVGKATREFDPNHLVLGDRLTFQTAIPEVLEEMLPYVDVVSVQPNYVAGFPSADFDRLHKQAGGKPILICDFAIRFKDGDKKIRGRKLEENEAVAGEHYAAYIRAAKQTSYIIGAFWCNLIDSSPGAGKAGIKQGLFNPGLEPRPALSTCIKNLNCNHD</sequence>
<accession>A0ABU5MYD0</accession>
<organism evidence="1 2">
    <name type="scientific">Pontiella agarivorans</name>
    <dbReference type="NCBI Taxonomy" id="3038953"/>
    <lineage>
        <taxon>Bacteria</taxon>
        <taxon>Pseudomonadati</taxon>
        <taxon>Kiritimatiellota</taxon>
        <taxon>Kiritimatiellia</taxon>
        <taxon>Kiritimatiellales</taxon>
        <taxon>Pontiellaceae</taxon>
        <taxon>Pontiella</taxon>
    </lineage>
</organism>
<gene>
    <name evidence="1" type="ORF">P9H32_10665</name>
</gene>
<dbReference type="Proteomes" id="UP001290861">
    <property type="component" value="Unassembled WGS sequence"/>
</dbReference>
<name>A0ABU5MYD0_9BACT</name>
<proteinExistence type="predicted"/>
<dbReference type="InterPro" id="IPR017853">
    <property type="entry name" value="GH"/>
</dbReference>
<dbReference type="SUPFAM" id="SSF51445">
    <property type="entry name" value="(Trans)glycosidases"/>
    <property type="match status" value="1"/>
</dbReference>
<evidence type="ECO:0000313" key="2">
    <source>
        <dbReference type="Proteomes" id="UP001290861"/>
    </source>
</evidence>
<comment type="caution">
    <text evidence="1">The sequence shown here is derived from an EMBL/GenBank/DDBJ whole genome shotgun (WGS) entry which is preliminary data.</text>
</comment>
<reference evidence="1 2" key="1">
    <citation type="journal article" date="2024" name="Appl. Environ. Microbiol.">
        <title>Pontiella agarivorans sp. nov., a novel marine anaerobic bacterium capable of degrading macroalgal polysaccharides and fixing nitrogen.</title>
        <authorList>
            <person name="Liu N."/>
            <person name="Kivenson V."/>
            <person name="Peng X."/>
            <person name="Cui Z."/>
            <person name="Lankiewicz T.S."/>
            <person name="Gosselin K.M."/>
            <person name="English C.J."/>
            <person name="Blair E.M."/>
            <person name="O'Malley M.A."/>
            <person name="Valentine D.L."/>
        </authorList>
    </citation>
    <scope>NUCLEOTIDE SEQUENCE [LARGE SCALE GENOMIC DNA]</scope>
    <source>
        <strain evidence="1 2">NLcol2</strain>
    </source>
</reference>
<protein>
    <recommendedName>
        <fullName evidence="3">Beta-agarase</fullName>
    </recommendedName>
</protein>
<evidence type="ECO:0008006" key="3">
    <source>
        <dbReference type="Google" id="ProtNLM"/>
    </source>
</evidence>
<keyword evidence="2" id="KW-1185">Reference proteome</keyword>
<dbReference type="EMBL" id="JARVCO010000010">
    <property type="protein sequence ID" value="MDZ8119086.1"/>
    <property type="molecule type" value="Genomic_DNA"/>
</dbReference>
<dbReference type="RefSeq" id="WP_322608875.1">
    <property type="nucleotide sequence ID" value="NZ_JARVCO010000010.1"/>
</dbReference>
<evidence type="ECO:0000313" key="1">
    <source>
        <dbReference type="EMBL" id="MDZ8119086.1"/>
    </source>
</evidence>
<dbReference type="Gene3D" id="3.20.20.80">
    <property type="entry name" value="Glycosidases"/>
    <property type="match status" value="2"/>
</dbReference>